<organism evidence="2 3">
    <name type="scientific">Stieleria bergensis</name>
    <dbReference type="NCBI Taxonomy" id="2528025"/>
    <lineage>
        <taxon>Bacteria</taxon>
        <taxon>Pseudomonadati</taxon>
        <taxon>Planctomycetota</taxon>
        <taxon>Planctomycetia</taxon>
        <taxon>Pirellulales</taxon>
        <taxon>Pirellulaceae</taxon>
        <taxon>Stieleria</taxon>
    </lineage>
</organism>
<name>A0A517SNK7_9BACT</name>
<feature type="chain" id="PRO_5021744386" description="Legionella pneumophila major outer membrane protein" evidence="1">
    <location>
        <begin position="28"/>
        <end position="439"/>
    </location>
</feature>
<evidence type="ECO:0000313" key="2">
    <source>
        <dbReference type="EMBL" id="QDT57710.1"/>
    </source>
</evidence>
<gene>
    <name evidence="2" type="ORF">SV7mr_01940</name>
</gene>
<dbReference type="EMBL" id="CP036272">
    <property type="protein sequence ID" value="QDT57710.1"/>
    <property type="molecule type" value="Genomic_DNA"/>
</dbReference>
<dbReference type="RefSeq" id="WP_145268362.1">
    <property type="nucleotide sequence ID" value="NZ_CP036272.1"/>
</dbReference>
<reference evidence="2 3" key="1">
    <citation type="submission" date="2019-02" db="EMBL/GenBank/DDBJ databases">
        <title>Deep-cultivation of Planctomycetes and their phenomic and genomic characterization uncovers novel biology.</title>
        <authorList>
            <person name="Wiegand S."/>
            <person name="Jogler M."/>
            <person name="Boedeker C."/>
            <person name="Pinto D."/>
            <person name="Vollmers J."/>
            <person name="Rivas-Marin E."/>
            <person name="Kohn T."/>
            <person name="Peeters S.H."/>
            <person name="Heuer A."/>
            <person name="Rast P."/>
            <person name="Oberbeckmann S."/>
            <person name="Bunk B."/>
            <person name="Jeske O."/>
            <person name="Meyerdierks A."/>
            <person name="Storesund J.E."/>
            <person name="Kallscheuer N."/>
            <person name="Luecker S."/>
            <person name="Lage O.M."/>
            <person name="Pohl T."/>
            <person name="Merkel B.J."/>
            <person name="Hornburger P."/>
            <person name="Mueller R.-W."/>
            <person name="Bruemmer F."/>
            <person name="Labrenz M."/>
            <person name="Spormann A.M."/>
            <person name="Op den Camp H."/>
            <person name="Overmann J."/>
            <person name="Amann R."/>
            <person name="Jetten M.S.M."/>
            <person name="Mascher T."/>
            <person name="Medema M.H."/>
            <person name="Devos D.P."/>
            <person name="Kaster A.-K."/>
            <person name="Ovreas L."/>
            <person name="Rohde M."/>
            <person name="Galperin M.Y."/>
            <person name="Jogler C."/>
        </authorList>
    </citation>
    <scope>NUCLEOTIDE SEQUENCE [LARGE SCALE GENOMIC DNA]</scope>
    <source>
        <strain evidence="2 3">SV_7m_r</strain>
    </source>
</reference>
<proteinExistence type="predicted"/>
<feature type="signal peptide" evidence="1">
    <location>
        <begin position="1"/>
        <end position="27"/>
    </location>
</feature>
<sequence length="439" mass="47623" precursor="true">MFEARIRKRRILAAALCSVLSVGAASAADQNAASQLGVVEVELLSGDVPEASVTSEPIVQTQASEVTPAPTDEQPTVVNQQEIELVAANASTPEGQLLFNSIDPSLQVALLDAEEENSAEDIAEIAVPITPTHSAADCSQLNVCQPTVSWFGSVDYLYWKPRRQGLDLGIVDPDTDSNIEGQVRSLEMKSDSGLRTEVGLRLESGLESVFRYTYFEANDADSVAAPGGGQIWFTRANPAGLNNEAANYDATADLNLNIYDLEMAYWFRKNCDCQIRGFGGFRYATIDQSHQATYTGGTVVNDRIHSSLTSLDAYGLRLGVESRLQLFECYQVFGRAASSVLIGNFETRYTESENGFSGNGNVAITDEFFEVIPGIDLAVGVSRSLGHFNVEVGYELAAMMNADRRYNFTGAETISLGTMTNTVHDLGLDGLFINFSYSR</sequence>
<dbReference type="Proteomes" id="UP000315003">
    <property type="component" value="Chromosome"/>
</dbReference>
<evidence type="ECO:0008006" key="4">
    <source>
        <dbReference type="Google" id="ProtNLM"/>
    </source>
</evidence>
<protein>
    <recommendedName>
        <fullName evidence="4">Legionella pneumophila major outer membrane protein</fullName>
    </recommendedName>
</protein>
<dbReference type="Pfam" id="PF05150">
    <property type="entry name" value="Legionella_OMP"/>
    <property type="match status" value="1"/>
</dbReference>
<dbReference type="InterPro" id="IPR007825">
    <property type="entry name" value="Major_OMP_Legionella"/>
</dbReference>
<evidence type="ECO:0000256" key="1">
    <source>
        <dbReference type="SAM" id="SignalP"/>
    </source>
</evidence>
<dbReference type="AlphaFoldDB" id="A0A517SNK7"/>
<evidence type="ECO:0000313" key="3">
    <source>
        <dbReference type="Proteomes" id="UP000315003"/>
    </source>
</evidence>
<accession>A0A517SNK7</accession>
<keyword evidence="3" id="KW-1185">Reference proteome</keyword>
<dbReference type="OrthoDB" id="238349at2"/>
<keyword evidence="1" id="KW-0732">Signal</keyword>